<proteinExistence type="predicted"/>
<dbReference type="AlphaFoldDB" id="A0A3B0X7D0"/>
<gene>
    <name evidence="1" type="ORF">MNBD_GAMMA10-2973</name>
</gene>
<name>A0A3B0X7D0_9ZZZZ</name>
<evidence type="ECO:0000313" key="1">
    <source>
        <dbReference type="EMBL" id="VAW63651.1"/>
    </source>
</evidence>
<reference evidence="1" key="1">
    <citation type="submission" date="2018-06" db="EMBL/GenBank/DDBJ databases">
        <authorList>
            <person name="Zhirakovskaya E."/>
        </authorList>
    </citation>
    <scope>NUCLEOTIDE SEQUENCE</scope>
</reference>
<accession>A0A3B0X7D0</accession>
<sequence>MNEICETPINILGFFNENEGVWSAVALELDLWGYGETKEESIEELVEMIQAQQSFSEFKENPDLLLRSAPAMYFHMYAQAHEEALRANIRHEKIERDTFAGGMSLSEISEKHYAVAH</sequence>
<protein>
    <submittedName>
        <fullName evidence="1">Uncharacterized protein</fullName>
    </submittedName>
</protein>
<dbReference type="EMBL" id="UOFJ01000115">
    <property type="protein sequence ID" value="VAW63651.1"/>
    <property type="molecule type" value="Genomic_DNA"/>
</dbReference>
<organism evidence="1">
    <name type="scientific">hydrothermal vent metagenome</name>
    <dbReference type="NCBI Taxonomy" id="652676"/>
    <lineage>
        <taxon>unclassified sequences</taxon>
        <taxon>metagenomes</taxon>
        <taxon>ecological metagenomes</taxon>
    </lineage>
</organism>